<dbReference type="Proteomes" id="UP000298579">
    <property type="component" value="Chromosome circular"/>
</dbReference>
<accession>A0AAE6B9H2</accession>
<sequence>MPTPKVRLSSINGIKRLAKRIASEKSLKHTAALDEAARIAGYQTFLHAKRSLSRANEPAPPPNARTSVAMNSSDFHTRALSLWVDTINQFASVGDATISWDGIDDIVSVMSPFMGSNKNHAHLPTGGGFDFLSVRKSIERGCIEFQVFSGSAIIAKPRRLVLERLASDPAQSFLMLELGDLPPAVARDDERAERARSWRQEELLDLGGGNYVERGSVDEEDIPDTARNVVRLFNGQVMLVTKGSIWNGTSVTYSGVHDTGTHSEIRKVIQEISDKLAEG</sequence>
<gene>
    <name evidence="1" type="ORF">CFBP5877_01185</name>
</gene>
<dbReference type="AlphaFoldDB" id="A0AAE6B9H2"/>
<dbReference type="RefSeq" id="WP_080826192.1">
    <property type="nucleotide sequence ID" value="NZ_CP039888.1"/>
</dbReference>
<reference evidence="1 2" key="1">
    <citation type="submission" date="2019-04" db="EMBL/GenBank/DDBJ databases">
        <title>Complete genome sequence of Agrobacterium tumefaciens CFBP5877.</title>
        <authorList>
            <person name="Huang Y.-Y."/>
            <person name="Chiang H.-Y."/>
            <person name="Chou L."/>
            <person name="Lai E.-M."/>
            <person name="Kuo C.-H."/>
        </authorList>
    </citation>
    <scope>NUCLEOTIDE SEQUENCE [LARGE SCALE GENOMIC DNA]</scope>
    <source>
        <strain evidence="1 2">CFBP5877</strain>
    </source>
</reference>
<evidence type="ECO:0000313" key="2">
    <source>
        <dbReference type="Proteomes" id="UP000298579"/>
    </source>
</evidence>
<proteinExistence type="predicted"/>
<dbReference type="EMBL" id="CP039897">
    <property type="protein sequence ID" value="QCL77833.1"/>
    <property type="molecule type" value="Genomic_DNA"/>
</dbReference>
<evidence type="ECO:0000313" key="1">
    <source>
        <dbReference type="EMBL" id="QCL77833.1"/>
    </source>
</evidence>
<organism evidence="1 2">
    <name type="scientific">Agrobacterium tumefaciens</name>
    <dbReference type="NCBI Taxonomy" id="358"/>
    <lineage>
        <taxon>Bacteria</taxon>
        <taxon>Pseudomonadati</taxon>
        <taxon>Pseudomonadota</taxon>
        <taxon>Alphaproteobacteria</taxon>
        <taxon>Hyphomicrobiales</taxon>
        <taxon>Rhizobiaceae</taxon>
        <taxon>Rhizobium/Agrobacterium group</taxon>
        <taxon>Agrobacterium</taxon>
        <taxon>Agrobacterium tumefaciens complex</taxon>
    </lineage>
</organism>
<name>A0AAE6B9H2_AGRTU</name>
<protein>
    <submittedName>
        <fullName evidence="1">Uncharacterized protein</fullName>
    </submittedName>
</protein>